<dbReference type="PANTHER" id="PTHR43752">
    <property type="entry name" value="BNR/ASP-BOX REPEAT FAMILY PROTEIN"/>
    <property type="match status" value="1"/>
</dbReference>
<sequence length="558" mass="62711">MMNRKIYAAASLLMAALSASAQVAGTDTAVMAPHVVGVPPSDAYIGLSLLETGEIRHYNYGEQAEPGSFYLSSVDKGFTWKRVNTPADIPFADTRSPLSGEYLRLIAAPRMGTYALRTDGGINGNRTLTKISESMAIMLKPPVFIRGGKRVVVAGHYGLQRGLPKVCFTFVSDDDGRTWRQSSFVSTPDHRGGGFHQGIRWNHGAVEPTVVELKDGRLWMLIRTSQDRHYQSFSHDGGLTWDEATPSPFYGTITMPTIGRLRDGRLLFLWSNTTPLPEVNNTDGVWDDVFTNRNAIHAALSDDDGRTWHGFRELYLDPRRDAPDFGTASGIDKSVHQSQFVETDPGRVLVSLGQSARHRVMLIFDVDWLMARSRYCDFSDSLRQWSVFSYYKGIVGHCGYNRTPGCALVDGRLQVRYIPDDSLLTSLRGAVWNFPAFRKGRFTASLRFNDLATKGHLLLNDRWFNPTDSVARHYAPFDVPLSPETLKIRDNKPHLIRIDWNLDKKHPAAEVYVDNRKRLTVPLRNASQHGLSYVHFLSDTRADDKGYEIEWVKAEAGR</sequence>
<dbReference type="EMBL" id="RQYS01000035">
    <property type="protein sequence ID" value="RRD59795.1"/>
    <property type="molecule type" value="Genomic_DNA"/>
</dbReference>
<protein>
    <submittedName>
        <fullName evidence="3">Exo-alpha-sialidase</fullName>
    </submittedName>
</protein>
<evidence type="ECO:0000256" key="1">
    <source>
        <dbReference type="SAM" id="SignalP"/>
    </source>
</evidence>
<comment type="caution">
    <text evidence="3">The sequence shown here is derived from an EMBL/GenBank/DDBJ whole genome shotgun (WGS) entry which is preliminary data.</text>
</comment>
<evidence type="ECO:0000313" key="4">
    <source>
        <dbReference type="Proteomes" id="UP000278609"/>
    </source>
</evidence>
<dbReference type="InterPro" id="IPR036278">
    <property type="entry name" value="Sialidase_sf"/>
</dbReference>
<dbReference type="Proteomes" id="UP000278609">
    <property type="component" value="Unassembled WGS sequence"/>
</dbReference>
<gene>
    <name evidence="3" type="ORF">EII40_08720</name>
</gene>
<feature type="chain" id="PRO_5018173919" evidence="1">
    <location>
        <begin position="22"/>
        <end position="558"/>
    </location>
</feature>
<dbReference type="Gene3D" id="2.120.10.10">
    <property type="match status" value="1"/>
</dbReference>
<evidence type="ECO:0000259" key="2">
    <source>
        <dbReference type="Pfam" id="PF13088"/>
    </source>
</evidence>
<proteinExistence type="predicted"/>
<keyword evidence="1" id="KW-0732">Signal</keyword>
<dbReference type="RefSeq" id="WP_124751878.1">
    <property type="nucleotide sequence ID" value="NZ_RQYS01000035.1"/>
</dbReference>
<feature type="signal peptide" evidence="1">
    <location>
        <begin position="1"/>
        <end position="21"/>
    </location>
</feature>
<feature type="domain" description="Sialidase" evidence="2">
    <location>
        <begin position="141"/>
        <end position="316"/>
    </location>
</feature>
<dbReference type="InterPro" id="IPR011040">
    <property type="entry name" value="Sialidase"/>
</dbReference>
<dbReference type="SUPFAM" id="SSF50939">
    <property type="entry name" value="Sialidases"/>
    <property type="match status" value="1"/>
</dbReference>
<name>A0A3P1XMU0_TANFO</name>
<reference evidence="3 4" key="1">
    <citation type="submission" date="2018-11" db="EMBL/GenBank/DDBJ databases">
        <title>Genomes From Bacteria Associated with the Canine Oral Cavity: a Test Case for Automated Genome-Based Taxonomic Assignment.</title>
        <authorList>
            <person name="Coil D.A."/>
            <person name="Jospin G."/>
            <person name="Darling A.E."/>
            <person name="Wallis C."/>
            <person name="Davis I.J."/>
            <person name="Harris S."/>
            <person name="Eisen J.A."/>
            <person name="Holcombe L.J."/>
            <person name="O'Flynn C."/>
        </authorList>
    </citation>
    <scope>NUCLEOTIDE SEQUENCE [LARGE SCALE GENOMIC DNA]</scope>
    <source>
        <strain evidence="3 4">OH2617_COT-023</strain>
    </source>
</reference>
<dbReference type="OrthoDB" id="7294637at2"/>
<dbReference type="CDD" id="cd15482">
    <property type="entry name" value="Sialidase_non-viral"/>
    <property type="match status" value="1"/>
</dbReference>
<dbReference type="PANTHER" id="PTHR43752:SF2">
    <property type="entry name" value="BNR_ASP-BOX REPEAT FAMILY PROTEIN"/>
    <property type="match status" value="1"/>
</dbReference>
<dbReference type="AlphaFoldDB" id="A0A3P1XMU0"/>
<evidence type="ECO:0000313" key="3">
    <source>
        <dbReference type="EMBL" id="RRD59795.1"/>
    </source>
</evidence>
<accession>A0A3P1XMU0</accession>
<dbReference type="Pfam" id="PF13088">
    <property type="entry name" value="BNR_2"/>
    <property type="match status" value="1"/>
</dbReference>
<organism evidence="3 4">
    <name type="scientific">Tannerella forsythia</name>
    <name type="common">Bacteroides forsythus</name>
    <dbReference type="NCBI Taxonomy" id="28112"/>
    <lineage>
        <taxon>Bacteria</taxon>
        <taxon>Pseudomonadati</taxon>
        <taxon>Bacteroidota</taxon>
        <taxon>Bacteroidia</taxon>
        <taxon>Bacteroidales</taxon>
        <taxon>Tannerellaceae</taxon>
        <taxon>Tannerella</taxon>
    </lineage>
</organism>